<dbReference type="KEGG" id="krh:KRH_01600"/>
<feature type="chain" id="PRO_5038914094" description="Lipoprotein" evidence="2">
    <location>
        <begin position="22"/>
        <end position="160"/>
    </location>
</feature>
<dbReference type="OrthoDB" id="4883612at2"/>
<gene>
    <name evidence="3" type="ordered locus">KRH_01600</name>
</gene>
<feature type="signal peptide" evidence="2">
    <location>
        <begin position="1"/>
        <end position="21"/>
    </location>
</feature>
<dbReference type="HOGENOM" id="CLU_1649903_0_0_11"/>
<evidence type="ECO:0008006" key="5">
    <source>
        <dbReference type="Google" id="ProtNLM"/>
    </source>
</evidence>
<evidence type="ECO:0000313" key="4">
    <source>
        <dbReference type="Proteomes" id="UP000008838"/>
    </source>
</evidence>
<dbReference type="AlphaFoldDB" id="B2GKL6"/>
<name>B2GKL6_KOCRD</name>
<dbReference type="EMBL" id="AP009152">
    <property type="protein sequence ID" value="BAG28507.1"/>
    <property type="molecule type" value="Genomic_DNA"/>
</dbReference>
<evidence type="ECO:0000256" key="1">
    <source>
        <dbReference type="SAM" id="MobiDB-lite"/>
    </source>
</evidence>
<organism evidence="3 4">
    <name type="scientific">Kocuria rhizophila (strain ATCC 9341 / DSM 348 / NBRC 103217 / DC2201)</name>
    <dbReference type="NCBI Taxonomy" id="378753"/>
    <lineage>
        <taxon>Bacteria</taxon>
        <taxon>Bacillati</taxon>
        <taxon>Actinomycetota</taxon>
        <taxon>Actinomycetes</taxon>
        <taxon>Micrococcales</taxon>
        <taxon>Micrococcaceae</taxon>
        <taxon>Kocuria</taxon>
    </lineage>
</organism>
<feature type="region of interest" description="Disordered" evidence="1">
    <location>
        <begin position="35"/>
        <end position="62"/>
    </location>
</feature>
<evidence type="ECO:0000313" key="3">
    <source>
        <dbReference type="EMBL" id="BAG28507.1"/>
    </source>
</evidence>
<dbReference type="RefSeq" id="WP_012397234.1">
    <property type="nucleotide sequence ID" value="NC_010617.1"/>
</dbReference>
<feature type="compositionally biased region" description="Low complexity" evidence="1">
    <location>
        <begin position="42"/>
        <end position="62"/>
    </location>
</feature>
<evidence type="ECO:0000256" key="2">
    <source>
        <dbReference type="SAM" id="SignalP"/>
    </source>
</evidence>
<protein>
    <recommendedName>
        <fullName evidence="5">Lipoprotein</fullName>
    </recommendedName>
</protein>
<sequence>MERRMRVMGAATALLAVSAVATGCGLQHQRGTAIELTPVSPSPSAATPSTGGSSQPSPATSQECFEVAELFSGVELLPLTDQAEDETTDDDALDHARAAAGRVRGQLPSEVQPAFDEVRSILDGAGETLQPGEAAKIHRALDPAEAWLQSHCAATARPGG</sequence>
<proteinExistence type="predicted"/>
<keyword evidence="2" id="KW-0732">Signal</keyword>
<dbReference type="Proteomes" id="UP000008838">
    <property type="component" value="Chromosome"/>
</dbReference>
<reference evidence="3 4" key="1">
    <citation type="journal article" date="2008" name="J. Bacteriol.">
        <title>Complete genome sequence of the soil actinomycete Kocuria rhizophila.</title>
        <authorList>
            <person name="Takarada H."/>
            <person name="Sekine M."/>
            <person name="Kosugi H."/>
            <person name="Matsuo Y."/>
            <person name="Fujisawa T."/>
            <person name="Omata S."/>
            <person name="Kishi E."/>
            <person name="Shimizu A."/>
            <person name="Tsukatani N."/>
            <person name="Tanikawa S."/>
            <person name="Fujita N."/>
            <person name="Harayama S."/>
        </authorList>
    </citation>
    <scope>NUCLEOTIDE SEQUENCE [LARGE SCALE GENOMIC DNA]</scope>
    <source>
        <strain evidence="4">ATCC 9341 / DSM 348 / NBRC 103217 / DC2201</strain>
    </source>
</reference>
<accession>B2GKL6</accession>
<dbReference type="PROSITE" id="PS51257">
    <property type="entry name" value="PROKAR_LIPOPROTEIN"/>
    <property type="match status" value="1"/>
</dbReference>
<dbReference type="eggNOG" id="ENOG502ZJQ3">
    <property type="taxonomic scope" value="Bacteria"/>
</dbReference>
<keyword evidence="4" id="KW-1185">Reference proteome</keyword>